<dbReference type="AlphaFoldDB" id="A0A1B8NUN3"/>
<feature type="compositionally biased region" description="Basic residues" evidence="7">
    <location>
        <begin position="407"/>
        <end position="417"/>
    </location>
</feature>
<dbReference type="Pfam" id="PF05840">
    <property type="entry name" value="Phage_GPA"/>
    <property type="match status" value="1"/>
</dbReference>
<dbReference type="GO" id="GO:0006260">
    <property type="term" value="P:DNA replication"/>
    <property type="evidence" value="ECO:0007669"/>
    <property type="project" value="UniProtKB-KW"/>
</dbReference>
<feature type="compositionally biased region" description="Polar residues" evidence="7">
    <location>
        <begin position="443"/>
        <end position="452"/>
    </location>
</feature>
<dbReference type="GO" id="GO:0016787">
    <property type="term" value="F:hydrolase activity"/>
    <property type="evidence" value="ECO:0007669"/>
    <property type="project" value="UniProtKB-KW"/>
</dbReference>
<dbReference type="Proteomes" id="UP000092504">
    <property type="component" value="Unassembled WGS sequence"/>
</dbReference>
<keyword evidence="3" id="KW-0235">DNA replication</keyword>
<evidence type="ECO:0000313" key="9">
    <source>
        <dbReference type="EMBL" id="OBX33688.1"/>
    </source>
</evidence>
<evidence type="ECO:0000256" key="4">
    <source>
        <dbReference type="ARBA" id="ARBA00022722"/>
    </source>
</evidence>
<evidence type="ECO:0000256" key="3">
    <source>
        <dbReference type="ARBA" id="ARBA00022705"/>
    </source>
</evidence>
<feature type="compositionally biased region" description="Low complexity" evidence="7">
    <location>
        <begin position="371"/>
        <end position="404"/>
    </location>
</feature>
<feature type="region of interest" description="Disordered" evidence="7">
    <location>
        <begin position="294"/>
        <end position="452"/>
    </location>
</feature>
<feature type="compositionally biased region" description="Low complexity" evidence="7">
    <location>
        <begin position="323"/>
        <end position="350"/>
    </location>
</feature>
<keyword evidence="6" id="KW-0378">Hydrolase</keyword>
<sequence>MPPAPPEVTPQGETLSQQVRDYQEHLARSRNALSPLMPCVPLLAVFRWHYRPPMGLSVANHMALKAARRRAAAHGIEPPSRRLEESVQLAKLTCSNWWRRKLRRTAGRRLEQVQREAHRVHKRAGIYCSDMTVERRRSQKVRNRALLETLEAINQEGQVYTLAELAELGLANPDHRRAELMLRINDTEAEARRLGHVGMFYTITTPSRFHPVLSRNARRNRKYDGSTPREAQQYLQALWAKARAKLAREELGVYGIRVVEPHHDGTPHWHLLLWMQPGAEPRVTEILREYAEAESPKNCLTAGARQRLASSRSGSTTRREPRPATSPSTSARTSMASSSPATASRAITRTVTNTISPRARHALKPGRPPGAFASSSSWACPASPSGARSAASPSSRRTSCAGGKKPPGPRRKRHHASPRSARPPTPASGISSCASWAAPTRRAANSPSSPGA</sequence>
<evidence type="ECO:0000259" key="8">
    <source>
        <dbReference type="Pfam" id="PF05840"/>
    </source>
</evidence>
<protein>
    <recommendedName>
        <fullName evidence="8">Replication gene A protein-like domain-containing protein</fullName>
    </recommendedName>
</protein>
<evidence type="ECO:0000256" key="1">
    <source>
        <dbReference type="ARBA" id="ARBA00003293"/>
    </source>
</evidence>
<keyword evidence="5" id="KW-0255">Endonuclease</keyword>
<comment type="similarity">
    <text evidence="2">Belongs to the phage GPA family.</text>
</comment>
<dbReference type="InterPro" id="IPR008766">
    <property type="entry name" value="Replication_gene_A-like"/>
</dbReference>
<evidence type="ECO:0000256" key="7">
    <source>
        <dbReference type="SAM" id="MobiDB-lite"/>
    </source>
</evidence>
<evidence type="ECO:0000256" key="2">
    <source>
        <dbReference type="ARBA" id="ARBA00009260"/>
    </source>
</evidence>
<dbReference type="PATRIC" id="fig|2746.7.peg.2797"/>
<dbReference type="GO" id="GO:0004519">
    <property type="term" value="F:endonuclease activity"/>
    <property type="evidence" value="ECO:0007669"/>
    <property type="project" value="UniProtKB-KW"/>
</dbReference>
<evidence type="ECO:0000313" key="10">
    <source>
        <dbReference type="Proteomes" id="UP000092504"/>
    </source>
</evidence>
<evidence type="ECO:0000256" key="5">
    <source>
        <dbReference type="ARBA" id="ARBA00022759"/>
    </source>
</evidence>
<name>A0A1B8NUN3_HALEL</name>
<keyword evidence="4" id="KW-0540">Nuclease</keyword>
<reference evidence="9 10" key="1">
    <citation type="submission" date="2016-06" db="EMBL/GenBank/DDBJ databases">
        <title>Genome sequence of halotolerant plant growth promoting strain of Halomonas elongata HEK1 isolated from salterns of Rann of Kutch, Gujarat, India.</title>
        <authorList>
            <person name="Gaba S."/>
            <person name="Singh R.N."/>
            <person name="Abrol S."/>
            <person name="Kaushik R."/>
            <person name="Saxena A.K."/>
        </authorList>
    </citation>
    <scope>NUCLEOTIDE SEQUENCE [LARGE SCALE GENOMIC DNA]</scope>
    <source>
        <strain evidence="9 10">HEK1</strain>
    </source>
</reference>
<accession>A0A1B8NUN3</accession>
<comment type="caution">
    <text evidence="9">The sequence shown here is derived from an EMBL/GenBank/DDBJ whole genome shotgun (WGS) entry which is preliminary data.</text>
</comment>
<organism evidence="9 10">
    <name type="scientific">Halomonas elongata</name>
    <dbReference type="NCBI Taxonomy" id="2746"/>
    <lineage>
        <taxon>Bacteria</taxon>
        <taxon>Pseudomonadati</taxon>
        <taxon>Pseudomonadota</taxon>
        <taxon>Gammaproteobacteria</taxon>
        <taxon>Oceanospirillales</taxon>
        <taxon>Halomonadaceae</taxon>
        <taxon>Halomonas</taxon>
    </lineage>
</organism>
<gene>
    <name evidence="9" type="ORF">A8U91_02729</name>
</gene>
<feature type="domain" description="Replication gene A protein-like" evidence="8">
    <location>
        <begin position="85"/>
        <end position="304"/>
    </location>
</feature>
<evidence type="ECO:0000256" key="6">
    <source>
        <dbReference type="ARBA" id="ARBA00022801"/>
    </source>
</evidence>
<dbReference type="EMBL" id="MAJD01000002">
    <property type="protein sequence ID" value="OBX33688.1"/>
    <property type="molecule type" value="Genomic_DNA"/>
</dbReference>
<comment type="function">
    <text evidence="1">Possible endonuclease which induces a single-strand cut and initiates DNA replication.</text>
</comment>
<proteinExistence type="inferred from homology"/>